<dbReference type="AlphaFoldDB" id="A0A0J9CSF2"/>
<sequence length="98" mass="11103">MDSIMHASVLIILHEGHKMLQVHASEAASWKALLGFVEQQWQARFGSLLPPLDETKRIEAFFKDEGDYLIGKVDVSEIRQQIEDQDSNVPDAGEQVRI</sequence>
<geneLocation type="plasmid" evidence="2">
    <name>pses189</name>
</geneLocation>
<dbReference type="Proteomes" id="UP000037029">
    <property type="component" value="Plasmid pses189"/>
</dbReference>
<proteinExistence type="predicted"/>
<reference evidence="1 2" key="1">
    <citation type="submission" date="2017-04" db="EMBL/GenBank/DDBJ databases">
        <title>Characterization, genome and methylation analysis of a phthalic acid esters degrading strain Sphingobium yanoikuyae SHJ.</title>
        <authorList>
            <person name="Feng L."/>
        </authorList>
    </citation>
    <scope>NUCLEOTIDE SEQUENCE [LARGE SCALE GENOMIC DNA]</scope>
    <source>
        <strain evidence="1 2">SHJ</strain>
        <plasmid evidence="2">Plasmid pses189</plasmid>
    </source>
</reference>
<name>A0A0J9CSF2_SPHYA</name>
<gene>
    <name evidence="1" type="ORF">BV87_26280</name>
</gene>
<accession>A0A0J9CSF2</accession>
<evidence type="ECO:0000313" key="2">
    <source>
        <dbReference type="Proteomes" id="UP000037029"/>
    </source>
</evidence>
<dbReference type="RefSeq" id="WP_017184789.1">
    <property type="nucleotide sequence ID" value="NZ_CP115458.1"/>
</dbReference>
<dbReference type="EMBL" id="CP020927">
    <property type="protein sequence ID" value="ATP21963.1"/>
    <property type="molecule type" value="Genomic_DNA"/>
</dbReference>
<keyword evidence="1" id="KW-0614">Plasmid</keyword>
<protein>
    <submittedName>
        <fullName evidence="1">Uncharacterized protein</fullName>
    </submittedName>
</protein>
<organism evidence="1 2">
    <name type="scientific">Sphingobium yanoikuyae</name>
    <name type="common">Sphingomonas yanoikuyae</name>
    <dbReference type="NCBI Taxonomy" id="13690"/>
    <lineage>
        <taxon>Bacteria</taxon>
        <taxon>Pseudomonadati</taxon>
        <taxon>Pseudomonadota</taxon>
        <taxon>Alphaproteobacteria</taxon>
        <taxon>Sphingomonadales</taxon>
        <taxon>Sphingomonadaceae</taxon>
        <taxon>Sphingobium</taxon>
    </lineage>
</organism>
<evidence type="ECO:0000313" key="1">
    <source>
        <dbReference type="EMBL" id="ATP21963.1"/>
    </source>
</evidence>